<organism evidence="1 2">
    <name type="scientific">Candidatus Thermochlorobacter aerophilus</name>
    <dbReference type="NCBI Taxonomy" id="1868324"/>
    <lineage>
        <taxon>Bacteria</taxon>
        <taxon>Pseudomonadati</taxon>
        <taxon>Chlorobiota</taxon>
        <taxon>Chlorobiia</taxon>
        <taxon>Chlorobiales</taxon>
        <taxon>Candidatus Thermochlorobacteriaceae</taxon>
        <taxon>Candidatus Thermochlorobacter</taxon>
    </lineage>
</organism>
<proteinExistence type="predicted"/>
<dbReference type="AlphaFoldDB" id="A0A395LZ46"/>
<sequence length="126" mass="15258">MPEPTPQLYCSRGFTITELVKIYARYCKDLADPEEIWIEGYDEFLFYRSDIEIRKNELTPELAAEVRRNDAIVLERAYRYLEEYEFGIGLLEDSYRCKRYPRSHWWWYVDKIHRGELPKPDLSLPV</sequence>
<accession>A0A395LZ46</accession>
<evidence type="ECO:0000313" key="2">
    <source>
        <dbReference type="Proteomes" id="UP000266389"/>
    </source>
</evidence>
<gene>
    <name evidence="1" type="ORF">D0433_09225</name>
</gene>
<dbReference type="EMBL" id="PHFL01000058">
    <property type="protein sequence ID" value="RFM23799.1"/>
    <property type="molecule type" value="Genomic_DNA"/>
</dbReference>
<protein>
    <submittedName>
        <fullName evidence="1">Uncharacterized protein</fullName>
    </submittedName>
</protein>
<comment type="caution">
    <text evidence="1">The sequence shown here is derived from an EMBL/GenBank/DDBJ whole genome shotgun (WGS) entry which is preliminary data.</text>
</comment>
<evidence type="ECO:0000313" key="1">
    <source>
        <dbReference type="EMBL" id="RFM23799.1"/>
    </source>
</evidence>
<dbReference type="Proteomes" id="UP000266389">
    <property type="component" value="Unassembled WGS sequence"/>
</dbReference>
<name>A0A395LZ46_9BACT</name>
<reference evidence="1 2" key="1">
    <citation type="journal article" date="2011" name="ISME J.">
        <title>Community ecology of hot spring cyanobacterial mats: predominant populations and their functional potential.</title>
        <authorList>
            <person name="Klatt C.G."/>
            <person name="Wood J.M."/>
            <person name="Rusch D.B."/>
            <person name="Bateson M.M."/>
            <person name="Hamamura N."/>
            <person name="Heidelberg J.F."/>
            <person name="Grossman A.R."/>
            <person name="Bhaya D."/>
            <person name="Cohan F.M."/>
            <person name="Kuhl M."/>
            <person name="Bryant D.A."/>
            <person name="Ward D.M."/>
        </authorList>
    </citation>
    <scope>NUCLEOTIDE SEQUENCE [LARGE SCALE GENOMIC DNA]</scope>
    <source>
        <strain evidence="1">OS</strain>
    </source>
</reference>